<dbReference type="OrthoDB" id="2979464at2759"/>
<evidence type="ECO:0000259" key="2">
    <source>
        <dbReference type="Pfam" id="PF23572"/>
    </source>
</evidence>
<dbReference type="EMBL" id="NHYE01001083">
    <property type="protein sequence ID" value="PPQ99021.1"/>
    <property type="molecule type" value="Genomic_DNA"/>
</dbReference>
<organism evidence="3 4">
    <name type="scientific">Gymnopilus dilepis</name>
    <dbReference type="NCBI Taxonomy" id="231916"/>
    <lineage>
        <taxon>Eukaryota</taxon>
        <taxon>Fungi</taxon>
        <taxon>Dikarya</taxon>
        <taxon>Basidiomycota</taxon>
        <taxon>Agaricomycotina</taxon>
        <taxon>Agaricomycetes</taxon>
        <taxon>Agaricomycetidae</taxon>
        <taxon>Agaricales</taxon>
        <taxon>Agaricineae</taxon>
        <taxon>Hymenogastraceae</taxon>
        <taxon>Gymnopilus</taxon>
    </lineage>
</organism>
<dbReference type="PANTHER" id="PTHR31901:SF9">
    <property type="entry name" value="GH3 DOMAIN-CONTAINING PROTEIN"/>
    <property type="match status" value="1"/>
</dbReference>
<dbReference type="Pfam" id="PF23571">
    <property type="entry name" value="GH3_M"/>
    <property type="match status" value="1"/>
</dbReference>
<evidence type="ECO:0000259" key="1">
    <source>
        <dbReference type="Pfam" id="PF23571"/>
    </source>
</evidence>
<feature type="domain" description="GH3 C-terminal" evidence="2">
    <location>
        <begin position="455"/>
        <end position="567"/>
    </location>
</feature>
<dbReference type="InterPro" id="IPR055378">
    <property type="entry name" value="GH3_C"/>
</dbReference>
<comment type="caution">
    <text evidence="3">The sequence shown here is derived from an EMBL/GenBank/DDBJ whole genome shotgun (WGS) entry which is preliminary data.</text>
</comment>
<dbReference type="Pfam" id="PF03321">
    <property type="entry name" value="GH3"/>
    <property type="match status" value="1"/>
</dbReference>
<dbReference type="PANTHER" id="PTHR31901">
    <property type="entry name" value="GH3 DOMAIN-CONTAINING PROTEIN"/>
    <property type="match status" value="1"/>
</dbReference>
<dbReference type="GO" id="GO:0005737">
    <property type="term" value="C:cytoplasm"/>
    <property type="evidence" value="ECO:0007669"/>
    <property type="project" value="TreeGrafter"/>
</dbReference>
<accession>A0A409Y7X2</accession>
<evidence type="ECO:0000313" key="4">
    <source>
        <dbReference type="Proteomes" id="UP000284706"/>
    </source>
</evidence>
<dbReference type="GO" id="GO:0016881">
    <property type="term" value="F:acid-amino acid ligase activity"/>
    <property type="evidence" value="ECO:0007669"/>
    <property type="project" value="TreeGrafter"/>
</dbReference>
<keyword evidence="4" id="KW-1185">Reference proteome</keyword>
<dbReference type="AlphaFoldDB" id="A0A409Y7X2"/>
<dbReference type="InterPro" id="IPR004993">
    <property type="entry name" value="GH3"/>
</dbReference>
<evidence type="ECO:0008006" key="5">
    <source>
        <dbReference type="Google" id="ProtNLM"/>
    </source>
</evidence>
<gene>
    <name evidence="3" type="ORF">CVT26_014398</name>
</gene>
<feature type="domain" description="GH3 middle" evidence="1">
    <location>
        <begin position="372"/>
        <end position="437"/>
    </location>
</feature>
<sequence length="588" mass="65726">MNVPFNSPSPILDLSDSELRNAVKDRTEKNLLCLLDKLSSTVFYKESSALAALRDAKESRANGDGELQHFFSTVPFTSYDDYSPFVSRFFAQPCGKSAVDNLLAPGLPLFLAHTSGTSGSAPKYFPKYPSPQFTRSPWNSPDAPKISMCGFNSLRISRLVEIVDEDKQLVADLPVTIISSGGLRYYLGIEPRDDDKILDQKVWFLPSYQSNIFMNSFFALTDPSIIFMNATLSTILYDAIRIIEENWDMMIKAIEQGILPEVDGLGGYRKHLEPFVEPNPTRATELSQIEVGSPGWLKKVWPSLVVIRVTLSGQYSSLEPKRIQCLRQAVLQLRYHFGPTVSLQSVIFSATECMVGFGYDANNTNLYRLDSNEHIEFLDVQQERSPDNLLQPWETKCGNKYEIFVTTHDGLWRYALNDIVEVAGYSPIDGQPLIKYCERKGVGFRVAGEFVSESELQKVVASLSETLGQVLEFTTEIDNRRSGVLGSYGFFVELASDTGPSPNSPVKTVQDALLKNPGYKKYFEGGFIGTPTIRVVAPGTFKAYRDWRIQRTGFTVGQVKVPITIVDPETKDWLLGKVTSELQSDFAA</sequence>
<reference evidence="3 4" key="1">
    <citation type="journal article" date="2018" name="Evol. Lett.">
        <title>Horizontal gene cluster transfer increased hallucinogenic mushroom diversity.</title>
        <authorList>
            <person name="Reynolds H.T."/>
            <person name="Vijayakumar V."/>
            <person name="Gluck-Thaler E."/>
            <person name="Korotkin H.B."/>
            <person name="Matheny P.B."/>
            <person name="Slot J.C."/>
        </authorList>
    </citation>
    <scope>NUCLEOTIDE SEQUENCE [LARGE SCALE GENOMIC DNA]</scope>
    <source>
        <strain evidence="3 4">SRW20</strain>
    </source>
</reference>
<name>A0A409Y7X2_9AGAR</name>
<dbReference type="InParanoid" id="A0A409Y7X2"/>
<evidence type="ECO:0000313" key="3">
    <source>
        <dbReference type="EMBL" id="PPQ99021.1"/>
    </source>
</evidence>
<dbReference type="Proteomes" id="UP000284706">
    <property type="component" value="Unassembled WGS sequence"/>
</dbReference>
<proteinExistence type="predicted"/>
<dbReference type="InterPro" id="IPR055377">
    <property type="entry name" value="GH3_M"/>
</dbReference>
<dbReference type="Pfam" id="PF23572">
    <property type="entry name" value="GH3_C"/>
    <property type="match status" value="1"/>
</dbReference>
<protein>
    <recommendedName>
        <fullName evidence="5">GH3 auxin-responsive promoter</fullName>
    </recommendedName>
</protein>